<evidence type="ECO:0000256" key="1">
    <source>
        <dbReference type="ARBA" id="ARBA00022491"/>
    </source>
</evidence>
<feature type="DNA-binding region" description="H-T-H motif" evidence="5">
    <location>
        <begin position="36"/>
        <end position="55"/>
    </location>
</feature>
<sequence length="225" mass="24439">MSTAKVTAQRKIGSRRAEIQDAAATLFARQGYSGTGMEQIAAAVGLVPASLYNHWPSKQAILAEIIVTYEVETLEAFNRAIRDKLTAGDALYAAATTRLSYLLRHGRQAAITDREKLLLDAESLTRVHGLQNAHFTGLRALVEQGQRQGEFDQDTDSLFATVALLEMGTRLATSFLHQAEYPSWGEVSGAGTVLQMSDGEVLANMDEASAQYATMALRMVSHHPA</sequence>
<dbReference type="GO" id="GO:0000976">
    <property type="term" value="F:transcription cis-regulatory region binding"/>
    <property type="evidence" value="ECO:0007669"/>
    <property type="project" value="TreeGrafter"/>
</dbReference>
<dbReference type="SUPFAM" id="SSF48498">
    <property type="entry name" value="Tetracyclin repressor-like, C-terminal domain"/>
    <property type="match status" value="1"/>
</dbReference>
<protein>
    <submittedName>
        <fullName evidence="7">TetR/AcrR family transcriptional regulator</fullName>
    </submittedName>
</protein>
<dbReference type="EMBL" id="JANLCK010000010">
    <property type="protein sequence ID" value="MCS5727360.1"/>
    <property type="molecule type" value="Genomic_DNA"/>
</dbReference>
<comment type="caution">
    <text evidence="7">The sequence shown here is derived from an EMBL/GenBank/DDBJ whole genome shotgun (WGS) entry which is preliminary data.</text>
</comment>
<evidence type="ECO:0000256" key="2">
    <source>
        <dbReference type="ARBA" id="ARBA00023015"/>
    </source>
</evidence>
<dbReference type="RefSeq" id="WP_259530351.1">
    <property type="nucleotide sequence ID" value="NZ_JANLCK010000010.1"/>
</dbReference>
<keyword evidence="2" id="KW-0805">Transcription regulation</keyword>
<dbReference type="InterPro" id="IPR041490">
    <property type="entry name" value="KstR2_TetR_C"/>
</dbReference>
<keyword evidence="4" id="KW-0804">Transcription</keyword>
<evidence type="ECO:0000256" key="4">
    <source>
        <dbReference type="ARBA" id="ARBA00023163"/>
    </source>
</evidence>
<dbReference type="Proteomes" id="UP001165587">
    <property type="component" value="Unassembled WGS sequence"/>
</dbReference>
<dbReference type="Pfam" id="PF17932">
    <property type="entry name" value="TetR_C_24"/>
    <property type="match status" value="1"/>
</dbReference>
<dbReference type="PROSITE" id="PS50977">
    <property type="entry name" value="HTH_TETR_2"/>
    <property type="match status" value="1"/>
</dbReference>
<evidence type="ECO:0000313" key="8">
    <source>
        <dbReference type="Proteomes" id="UP001165587"/>
    </source>
</evidence>
<keyword evidence="8" id="KW-1185">Reference proteome</keyword>
<dbReference type="SUPFAM" id="SSF46689">
    <property type="entry name" value="Homeodomain-like"/>
    <property type="match status" value="1"/>
</dbReference>
<dbReference type="Gene3D" id="1.10.357.10">
    <property type="entry name" value="Tetracycline Repressor, domain 2"/>
    <property type="match status" value="1"/>
</dbReference>
<gene>
    <name evidence="7" type="ORF">N1028_15805</name>
</gene>
<dbReference type="GO" id="GO:0003700">
    <property type="term" value="F:DNA-binding transcription factor activity"/>
    <property type="evidence" value="ECO:0007669"/>
    <property type="project" value="TreeGrafter"/>
</dbReference>
<feature type="domain" description="HTH tetR-type" evidence="6">
    <location>
        <begin position="13"/>
        <end position="73"/>
    </location>
</feature>
<dbReference type="AlphaFoldDB" id="A0AA41XJJ2"/>
<evidence type="ECO:0000259" key="6">
    <source>
        <dbReference type="PROSITE" id="PS50977"/>
    </source>
</evidence>
<reference evidence="7" key="1">
    <citation type="submission" date="2022-08" db="EMBL/GenBank/DDBJ databases">
        <authorList>
            <person name="Deng Y."/>
            <person name="Han X.-F."/>
            <person name="Zhang Y.-Q."/>
        </authorList>
    </citation>
    <scope>NUCLEOTIDE SEQUENCE</scope>
    <source>
        <strain evidence="7">CPCC 203407</strain>
    </source>
</reference>
<organism evidence="7 8">
    <name type="scientific">Herbiconiux oxytropis</name>
    <dbReference type="NCBI Taxonomy" id="2970915"/>
    <lineage>
        <taxon>Bacteria</taxon>
        <taxon>Bacillati</taxon>
        <taxon>Actinomycetota</taxon>
        <taxon>Actinomycetes</taxon>
        <taxon>Micrococcales</taxon>
        <taxon>Microbacteriaceae</taxon>
        <taxon>Herbiconiux</taxon>
    </lineage>
</organism>
<dbReference type="InterPro" id="IPR009057">
    <property type="entry name" value="Homeodomain-like_sf"/>
</dbReference>
<keyword evidence="3 5" id="KW-0238">DNA-binding</keyword>
<dbReference type="InterPro" id="IPR036271">
    <property type="entry name" value="Tet_transcr_reg_TetR-rel_C_sf"/>
</dbReference>
<name>A0AA41XJJ2_9MICO</name>
<dbReference type="Pfam" id="PF00440">
    <property type="entry name" value="TetR_N"/>
    <property type="match status" value="1"/>
</dbReference>
<dbReference type="PANTHER" id="PTHR30055">
    <property type="entry name" value="HTH-TYPE TRANSCRIPTIONAL REGULATOR RUTR"/>
    <property type="match status" value="1"/>
</dbReference>
<accession>A0AA41XJJ2</accession>
<evidence type="ECO:0000256" key="5">
    <source>
        <dbReference type="PROSITE-ProRule" id="PRU00335"/>
    </source>
</evidence>
<dbReference type="PRINTS" id="PR00455">
    <property type="entry name" value="HTHTETR"/>
</dbReference>
<evidence type="ECO:0000313" key="7">
    <source>
        <dbReference type="EMBL" id="MCS5727360.1"/>
    </source>
</evidence>
<dbReference type="InterPro" id="IPR001647">
    <property type="entry name" value="HTH_TetR"/>
</dbReference>
<dbReference type="PANTHER" id="PTHR30055:SF175">
    <property type="entry name" value="HTH-TYPE TRANSCRIPTIONAL REPRESSOR KSTR2"/>
    <property type="match status" value="1"/>
</dbReference>
<evidence type="ECO:0000256" key="3">
    <source>
        <dbReference type="ARBA" id="ARBA00023125"/>
    </source>
</evidence>
<proteinExistence type="predicted"/>
<keyword evidence="1" id="KW-0678">Repressor</keyword>
<dbReference type="InterPro" id="IPR050109">
    <property type="entry name" value="HTH-type_TetR-like_transc_reg"/>
</dbReference>